<dbReference type="EMBL" id="CAADRM010000123">
    <property type="protein sequence ID" value="VFU16871.1"/>
    <property type="molecule type" value="Genomic_DNA"/>
</dbReference>
<evidence type="ECO:0000313" key="3">
    <source>
        <dbReference type="EMBL" id="VFU16871.1"/>
    </source>
</evidence>
<dbReference type="PANTHER" id="PTHR34404:SF2">
    <property type="entry name" value="CONSERVED SERINE RICH PROTEIN"/>
    <property type="match status" value="1"/>
</dbReference>
<dbReference type="NCBIfam" id="TIGR02605">
    <property type="entry name" value="CxxC_CxxC_SSSS"/>
    <property type="match status" value="1"/>
</dbReference>
<accession>A0A485M349</accession>
<evidence type="ECO:0000256" key="1">
    <source>
        <dbReference type="SAM" id="MobiDB-lite"/>
    </source>
</evidence>
<dbReference type="AlphaFoldDB" id="A0A485M349"/>
<organism evidence="3">
    <name type="scientific">anaerobic digester metagenome</name>
    <dbReference type="NCBI Taxonomy" id="1263854"/>
    <lineage>
        <taxon>unclassified sequences</taxon>
        <taxon>metagenomes</taxon>
        <taxon>ecological metagenomes</taxon>
    </lineage>
</organism>
<proteinExistence type="predicted"/>
<gene>
    <name evidence="3" type="ORF">SCFA_580007</name>
</gene>
<reference evidence="3" key="1">
    <citation type="submission" date="2019-03" db="EMBL/GenBank/DDBJ databases">
        <authorList>
            <person name="Hao L."/>
        </authorList>
    </citation>
    <scope>NUCLEOTIDE SEQUENCE</scope>
</reference>
<dbReference type="PANTHER" id="PTHR34404">
    <property type="entry name" value="REGULATORY PROTEIN, FMDB FAMILY"/>
    <property type="match status" value="1"/>
</dbReference>
<feature type="compositionally biased region" description="Low complexity" evidence="1">
    <location>
        <begin position="65"/>
        <end position="85"/>
    </location>
</feature>
<name>A0A485M349_9ZZZZ</name>
<dbReference type="Pfam" id="PF09723">
    <property type="entry name" value="Zn_ribbon_8"/>
    <property type="match status" value="1"/>
</dbReference>
<feature type="domain" description="Putative regulatory protein FmdB zinc ribbon" evidence="2">
    <location>
        <begin position="1"/>
        <end position="41"/>
    </location>
</feature>
<evidence type="ECO:0000259" key="2">
    <source>
        <dbReference type="SMART" id="SM00834"/>
    </source>
</evidence>
<protein>
    <submittedName>
        <fullName evidence="3">Zinc ribbon domain protein</fullName>
    </submittedName>
</protein>
<dbReference type="InterPro" id="IPR013429">
    <property type="entry name" value="Regulatory_FmdB_Zinc_ribbon"/>
</dbReference>
<feature type="region of interest" description="Disordered" evidence="1">
    <location>
        <begin position="61"/>
        <end position="85"/>
    </location>
</feature>
<dbReference type="SMART" id="SM00834">
    <property type="entry name" value="CxxC_CXXC_SSSS"/>
    <property type="match status" value="1"/>
</dbReference>
<sequence length="85" mass="9370">MPIYEYKCLKCNHEFEAVQKFSEAPVRQCSVCGGPVKKLISRSSFHLKGSGWYLTDYAKKNTPADSRSSSEPAKASSDSSSSDDD</sequence>